<evidence type="ECO:0000259" key="3">
    <source>
        <dbReference type="Pfam" id="PF22339"/>
    </source>
</evidence>
<dbReference type="Gene3D" id="1.20.120.330">
    <property type="entry name" value="Nucleotidyltransferases domain 2"/>
    <property type="match status" value="1"/>
</dbReference>
<evidence type="ECO:0000259" key="1">
    <source>
        <dbReference type="Pfam" id="PF14540"/>
    </source>
</evidence>
<dbReference type="Pfam" id="PF14540">
    <property type="entry name" value="NTF-like"/>
    <property type="match status" value="1"/>
</dbReference>
<dbReference type="Gene3D" id="3.30.460.10">
    <property type="entry name" value="Beta Polymerase, domain 2"/>
    <property type="match status" value="1"/>
</dbReference>
<dbReference type="InterPro" id="IPR054515">
    <property type="entry name" value="YgxA-like_substrate-bd"/>
</dbReference>
<dbReference type="Pfam" id="PF18576">
    <property type="entry name" value="HTH_52"/>
    <property type="match status" value="1"/>
</dbReference>
<evidence type="ECO:0000313" key="5">
    <source>
        <dbReference type="Proteomes" id="UP001597040"/>
    </source>
</evidence>
<dbReference type="Gene3D" id="1.10.10.10">
    <property type="entry name" value="Winged helix-like DNA-binding domain superfamily/Winged helix DNA-binding domain"/>
    <property type="match status" value="1"/>
</dbReference>
<feature type="domain" description="YgxA-like helix-turn-helix" evidence="2">
    <location>
        <begin position="224"/>
        <end position="286"/>
    </location>
</feature>
<dbReference type="Pfam" id="PF22339">
    <property type="entry name" value="YgxA-like_sub_bind"/>
    <property type="match status" value="1"/>
</dbReference>
<dbReference type="InterPro" id="IPR043519">
    <property type="entry name" value="NT_sf"/>
</dbReference>
<keyword evidence="5" id="KW-1185">Reference proteome</keyword>
<dbReference type="Proteomes" id="UP001597040">
    <property type="component" value="Unassembled WGS sequence"/>
</dbReference>
<feature type="domain" description="Nucleotidyltransferase-like" evidence="1">
    <location>
        <begin position="1"/>
        <end position="118"/>
    </location>
</feature>
<organism evidence="4 5">
    <name type="scientific">Virgibacillus byunsanensis</name>
    <dbReference type="NCBI Taxonomy" id="570945"/>
    <lineage>
        <taxon>Bacteria</taxon>
        <taxon>Bacillati</taxon>
        <taxon>Bacillota</taxon>
        <taxon>Bacilli</taxon>
        <taxon>Bacillales</taxon>
        <taxon>Bacillaceae</taxon>
        <taxon>Virgibacillus</taxon>
    </lineage>
</organism>
<comment type="caution">
    <text evidence="4">The sequence shown here is derived from an EMBL/GenBank/DDBJ whole genome shotgun (WGS) entry which is preliminary data.</text>
</comment>
<protein>
    <submittedName>
        <fullName evidence="4">Nucleotidyltransferase-like protein</fullName>
    </submittedName>
</protein>
<sequence>MEDLLRPIYQERTSDPNTLSVLIIEKTKPNSPITDNFDIILLIVVTKADQEWIVKHYEFGEKTAAMHIVSEDLLMKWIEKREYRKAIALVIYGKVIFDRNGYIGEVKSRLSDFPHDQRNLRKAIEFAKLVKSYNEVKDLYESSQYKDAHSRMVHSLHYLARLAVIEKGYYPEVTLWNQVKHIDPEVYKLYDELIQSNEKIEKRVQLMIIAADFAISTRAEVSAKHLIDIMKTKEGSWSYGELKDHQDLVPYVLDLTAVISYLVEKNIIHTERIETKGAGIYQRKYTTNSLVAK</sequence>
<feature type="domain" description="YgxA-like substrate binding" evidence="3">
    <location>
        <begin position="120"/>
        <end position="217"/>
    </location>
</feature>
<reference evidence="5" key="1">
    <citation type="journal article" date="2019" name="Int. J. Syst. Evol. Microbiol.">
        <title>The Global Catalogue of Microorganisms (GCM) 10K type strain sequencing project: providing services to taxonomists for standard genome sequencing and annotation.</title>
        <authorList>
            <consortium name="The Broad Institute Genomics Platform"/>
            <consortium name="The Broad Institute Genome Sequencing Center for Infectious Disease"/>
            <person name="Wu L."/>
            <person name="Ma J."/>
        </authorList>
    </citation>
    <scope>NUCLEOTIDE SEQUENCE [LARGE SCALE GENOMIC DNA]</scope>
    <source>
        <strain evidence="5">CCUG 56754</strain>
    </source>
</reference>
<dbReference type="InterPro" id="IPR041143">
    <property type="entry name" value="YgxA_HTH"/>
</dbReference>
<gene>
    <name evidence="4" type="ORF">ACFQ3N_17110</name>
</gene>
<accession>A0ABW3LNW0</accession>
<name>A0ABW3LNW0_9BACI</name>
<evidence type="ECO:0000313" key="4">
    <source>
        <dbReference type="EMBL" id="MFD1040095.1"/>
    </source>
</evidence>
<dbReference type="InterPro" id="IPR029348">
    <property type="entry name" value="NTF-like"/>
</dbReference>
<dbReference type="EMBL" id="JBHTKJ010000059">
    <property type="protein sequence ID" value="MFD1040095.1"/>
    <property type="molecule type" value="Genomic_DNA"/>
</dbReference>
<evidence type="ECO:0000259" key="2">
    <source>
        <dbReference type="Pfam" id="PF18576"/>
    </source>
</evidence>
<proteinExistence type="predicted"/>
<dbReference type="InterPro" id="IPR036388">
    <property type="entry name" value="WH-like_DNA-bd_sf"/>
</dbReference>
<dbReference type="RefSeq" id="WP_390363856.1">
    <property type="nucleotide sequence ID" value="NZ_JBHTKJ010000059.1"/>
</dbReference>